<dbReference type="EMBL" id="BDQG01000001">
    <property type="protein sequence ID" value="GAW68473.1"/>
    <property type="molecule type" value="Genomic_DNA"/>
</dbReference>
<dbReference type="InterPro" id="IPR036869">
    <property type="entry name" value="J_dom_sf"/>
</dbReference>
<dbReference type="InterPro" id="IPR001623">
    <property type="entry name" value="DnaJ_domain"/>
</dbReference>
<dbReference type="CDD" id="cd06257">
    <property type="entry name" value="DnaJ"/>
    <property type="match status" value="1"/>
</dbReference>
<feature type="region of interest" description="Disordered" evidence="1">
    <location>
        <begin position="30"/>
        <end position="49"/>
    </location>
</feature>
<organism evidence="3 4">
    <name type="scientific">Geoanaerobacter pelophilus</name>
    <dbReference type="NCBI Taxonomy" id="60036"/>
    <lineage>
        <taxon>Bacteria</taxon>
        <taxon>Pseudomonadati</taxon>
        <taxon>Thermodesulfobacteriota</taxon>
        <taxon>Desulfuromonadia</taxon>
        <taxon>Geobacterales</taxon>
        <taxon>Geobacteraceae</taxon>
        <taxon>Geoanaerobacter</taxon>
    </lineage>
</organism>
<dbReference type="Pfam" id="PF00226">
    <property type="entry name" value="DnaJ"/>
    <property type="match status" value="1"/>
</dbReference>
<accession>A0ABQ0MN84</accession>
<reference evidence="4" key="1">
    <citation type="submission" date="2017-05" db="EMBL/GenBank/DDBJ databases">
        <title>Draft genome sequence of Geobacter pelophilus, a iron(III)-reducing bacteria.</title>
        <authorList>
            <person name="Aoyagi T."/>
            <person name="Koike H."/>
            <person name="Morita T."/>
            <person name="Sato Y."/>
            <person name="Habe H."/>
            <person name="Hori T."/>
        </authorList>
    </citation>
    <scope>NUCLEOTIDE SEQUENCE [LARGE SCALE GENOMIC DNA]</scope>
    <source>
        <strain evidence="4">Drf2</strain>
    </source>
</reference>
<name>A0ABQ0MN84_9BACT</name>
<gene>
    <name evidence="3" type="ORF">GPEL0_01f4833</name>
</gene>
<protein>
    <submittedName>
        <fullName evidence="3">Molecular chaperone DnaJ</fullName>
    </submittedName>
</protein>
<dbReference type="SUPFAM" id="SSF46565">
    <property type="entry name" value="Chaperone J-domain"/>
    <property type="match status" value="1"/>
</dbReference>
<dbReference type="Proteomes" id="UP000194153">
    <property type="component" value="Unassembled WGS sequence"/>
</dbReference>
<sequence>MVTYADLQDALRVLGLGERASLTEIKARHRELVKRHHPDAGGSGGDPDMIRKVNAANKVLQEYLAEYRFSFSEEEFYEQNPEERLRRQFMDAALWGKG</sequence>
<dbReference type="SMART" id="SM00271">
    <property type="entry name" value="DnaJ"/>
    <property type="match status" value="1"/>
</dbReference>
<evidence type="ECO:0000259" key="2">
    <source>
        <dbReference type="PROSITE" id="PS50076"/>
    </source>
</evidence>
<dbReference type="PROSITE" id="PS50076">
    <property type="entry name" value="DNAJ_2"/>
    <property type="match status" value="1"/>
</dbReference>
<comment type="caution">
    <text evidence="3">The sequence shown here is derived from an EMBL/GenBank/DDBJ whole genome shotgun (WGS) entry which is preliminary data.</text>
</comment>
<proteinExistence type="predicted"/>
<evidence type="ECO:0000313" key="4">
    <source>
        <dbReference type="Proteomes" id="UP000194153"/>
    </source>
</evidence>
<feature type="domain" description="J" evidence="2">
    <location>
        <begin position="9"/>
        <end position="81"/>
    </location>
</feature>
<keyword evidence="4" id="KW-1185">Reference proteome</keyword>
<evidence type="ECO:0000313" key="3">
    <source>
        <dbReference type="EMBL" id="GAW68473.1"/>
    </source>
</evidence>
<evidence type="ECO:0000256" key="1">
    <source>
        <dbReference type="SAM" id="MobiDB-lite"/>
    </source>
</evidence>
<dbReference type="Gene3D" id="1.10.287.110">
    <property type="entry name" value="DnaJ domain"/>
    <property type="match status" value="1"/>
</dbReference>